<keyword evidence="2" id="KW-1185">Reference proteome</keyword>
<comment type="caution">
    <text evidence="1">The sequence shown here is derived from an EMBL/GenBank/DDBJ whole genome shotgun (WGS) entry which is preliminary data.</text>
</comment>
<organism evidence="1 2">
    <name type="scientific">Populus alba x Populus x berolinensis</name>
    <dbReference type="NCBI Taxonomy" id="444605"/>
    <lineage>
        <taxon>Eukaryota</taxon>
        <taxon>Viridiplantae</taxon>
        <taxon>Streptophyta</taxon>
        <taxon>Embryophyta</taxon>
        <taxon>Tracheophyta</taxon>
        <taxon>Spermatophyta</taxon>
        <taxon>Magnoliopsida</taxon>
        <taxon>eudicotyledons</taxon>
        <taxon>Gunneridae</taxon>
        <taxon>Pentapetalae</taxon>
        <taxon>rosids</taxon>
        <taxon>fabids</taxon>
        <taxon>Malpighiales</taxon>
        <taxon>Salicaceae</taxon>
        <taxon>Saliceae</taxon>
        <taxon>Populus</taxon>
    </lineage>
</organism>
<evidence type="ECO:0000313" key="1">
    <source>
        <dbReference type="EMBL" id="KAJ6992812.1"/>
    </source>
</evidence>
<protein>
    <submittedName>
        <fullName evidence="1">Uncharacterized protein</fullName>
    </submittedName>
</protein>
<name>A0AAD6QLV6_9ROSI</name>
<proteinExistence type="predicted"/>
<gene>
    <name evidence="1" type="ORF">NC653_016038</name>
</gene>
<accession>A0AAD6QLV6</accession>
<reference evidence="1" key="1">
    <citation type="journal article" date="2023" name="Mol. Ecol. Resour.">
        <title>Chromosome-level genome assembly of a triploid poplar Populus alba 'Berolinensis'.</title>
        <authorList>
            <person name="Chen S."/>
            <person name="Yu Y."/>
            <person name="Wang X."/>
            <person name="Wang S."/>
            <person name="Zhang T."/>
            <person name="Zhou Y."/>
            <person name="He R."/>
            <person name="Meng N."/>
            <person name="Wang Y."/>
            <person name="Liu W."/>
            <person name="Liu Z."/>
            <person name="Liu J."/>
            <person name="Guo Q."/>
            <person name="Huang H."/>
            <person name="Sederoff R.R."/>
            <person name="Wang G."/>
            <person name="Qu G."/>
            <person name="Chen S."/>
        </authorList>
    </citation>
    <scope>NUCLEOTIDE SEQUENCE</scope>
    <source>
        <strain evidence="1">SC-2020</strain>
    </source>
</reference>
<dbReference type="AlphaFoldDB" id="A0AAD6QLV6"/>
<evidence type="ECO:0000313" key="2">
    <source>
        <dbReference type="Proteomes" id="UP001164929"/>
    </source>
</evidence>
<dbReference type="EMBL" id="JAQIZT010000006">
    <property type="protein sequence ID" value="KAJ6992812.1"/>
    <property type="molecule type" value="Genomic_DNA"/>
</dbReference>
<sequence length="78" mass="8764">MHAGYSGLAYCIQGIAMKDRGLVFVTAWEVCLYASGKDQAPCLERYLSNDISFRTEVWSDSTTIMVCDKIYLREVATT</sequence>
<dbReference type="Proteomes" id="UP001164929">
    <property type="component" value="Chromosome 6"/>
</dbReference>